<evidence type="ECO:0000313" key="6">
    <source>
        <dbReference type="Proteomes" id="UP000608345"/>
    </source>
</evidence>
<dbReference type="Proteomes" id="UP000608345">
    <property type="component" value="Unassembled WGS sequence"/>
</dbReference>
<dbReference type="RefSeq" id="WP_189384833.1">
    <property type="nucleotide sequence ID" value="NZ_BAABFY010000003.1"/>
</dbReference>
<dbReference type="InterPro" id="IPR000873">
    <property type="entry name" value="AMP-dep_synth/lig_dom"/>
</dbReference>
<evidence type="ECO:0000259" key="4">
    <source>
        <dbReference type="Pfam" id="PF13193"/>
    </source>
</evidence>
<dbReference type="PANTHER" id="PTHR43201">
    <property type="entry name" value="ACYL-COA SYNTHETASE"/>
    <property type="match status" value="1"/>
</dbReference>
<dbReference type="Pfam" id="PF13193">
    <property type="entry name" value="AMP-binding_C"/>
    <property type="match status" value="1"/>
</dbReference>
<keyword evidence="6" id="KW-1185">Reference proteome</keyword>
<evidence type="ECO:0000256" key="2">
    <source>
        <dbReference type="ARBA" id="ARBA00022598"/>
    </source>
</evidence>
<dbReference type="Gene3D" id="3.30.300.30">
    <property type="match status" value="1"/>
</dbReference>
<protein>
    <submittedName>
        <fullName evidence="5">Acyl-CoA synthetase</fullName>
    </submittedName>
</protein>
<dbReference type="PANTHER" id="PTHR43201:SF5">
    <property type="entry name" value="MEDIUM-CHAIN ACYL-COA LIGASE ACSF2, MITOCHONDRIAL"/>
    <property type="match status" value="1"/>
</dbReference>
<dbReference type="InterPro" id="IPR020845">
    <property type="entry name" value="AMP-binding_CS"/>
</dbReference>
<dbReference type="Gene3D" id="3.40.50.12780">
    <property type="entry name" value="N-terminal domain of ligase-like"/>
    <property type="match status" value="1"/>
</dbReference>
<sequence length="506" mass="57140">MARKIVIGNKEVDAGMLEANARKLATGLDSLGVKEGDVVAVMLRNCEAYLEVINASRQLGSYYCPINWHFKAEEASYILRDSGSSILIVHAEFWDNLKPVVSEDMIVILVDADAETDAAVRQGDEPRHYASWRDSFEERSVYSRFPRGHMAYTSGTTGQPKGVLRVPFKPEEVPERQQEMRAIVQETFGLTPGCRVLLPAPLYHSAPSLFAQFALLASDVFVLGEKFDPVELLARIEKHKIEVVYLVPIMYVRLLRLDENIRKKYDISSLRFIASTGAPCAPDIKKAMIDWVGPIVHETYASSETGLITLVNSEQALKKPGTAGLPVGRAVIKIYDDNGQECEQGQVGYIYVRQYSYPDFEYRNNPEARQKVDINGLVNLGDMGYLDEDGYLFVCDRKSDMVISGGVNIYPAEVEAQILQYQGVADCAVFGVPDDEFGESLLACIQPHENVDIKMEQVKEWLSARVARYKVPKQFLIQRDLPRDDNGKIYKRFLREKYWEGRSRRV</sequence>
<reference evidence="5" key="1">
    <citation type="journal article" date="2014" name="Int. J. Syst. Evol. Microbiol.">
        <title>Complete genome sequence of Corynebacterium casei LMG S-19264T (=DSM 44701T), isolated from a smear-ripened cheese.</title>
        <authorList>
            <consortium name="US DOE Joint Genome Institute (JGI-PGF)"/>
            <person name="Walter F."/>
            <person name="Albersmeier A."/>
            <person name="Kalinowski J."/>
            <person name="Ruckert C."/>
        </authorList>
    </citation>
    <scope>NUCLEOTIDE SEQUENCE</scope>
    <source>
        <strain evidence="5">KCTC 23732</strain>
    </source>
</reference>
<evidence type="ECO:0000259" key="3">
    <source>
        <dbReference type="Pfam" id="PF00501"/>
    </source>
</evidence>
<dbReference type="PROSITE" id="PS00455">
    <property type="entry name" value="AMP_BINDING"/>
    <property type="match status" value="1"/>
</dbReference>
<feature type="domain" description="AMP-dependent synthetase/ligase" evidence="3">
    <location>
        <begin position="17"/>
        <end position="355"/>
    </location>
</feature>
<dbReference type="Pfam" id="PF00501">
    <property type="entry name" value="AMP-binding"/>
    <property type="match status" value="1"/>
</dbReference>
<dbReference type="InterPro" id="IPR025110">
    <property type="entry name" value="AMP-bd_C"/>
</dbReference>
<dbReference type="EMBL" id="BMYS01000008">
    <property type="protein sequence ID" value="GGW85677.1"/>
    <property type="molecule type" value="Genomic_DNA"/>
</dbReference>
<keyword evidence="2" id="KW-0436">Ligase</keyword>
<evidence type="ECO:0000313" key="5">
    <source>
        <dbReference type="EMBL" id="GGW85677.1"/>
    </source>
</evidence>
<dbReference type="GO" id="GO:0031956">
    <property type="term" value="F:medium-chain fatty acid-CoA ligase activity"/>
    <property type="evidence" value="ECO:0007669"/>
    <property type="project" value="TreeGrafter"/>
</dbReference>
<dbReference type="AlphaFoldDB" id="A0A918JLR1"/>
<name>A0A918JLR1_9BURK</name>
<dbReference type="InterPro" id="IPR045851">
    <property type="entry name" value="AMP-bd_C_sf"/>
</dbReference>
<dbReference type="InterPro" id="IPR042099">
    <property type="entry name" value="ANL_N_sf"/>
</dbReference>
<gene>
    <name evidence="5" type="ORF">GCM10011450_14600</name>
</gene>
<dbReference type="SUPFAM" id="SSF56801">
    <property type="entry name" value="Acetyl-CoA synthetase-like"/>
    <property type="match status" value="1"/>
</dbReference>
<accession>A0A918JLR1</accession>
<organism evidence="5 6">
    <name type="scientific">Advenella faeciporci</name>
    <dbReference type="NCBI Taxonomy" id="797535"/>
    <lineage>
        <taxon>Bacteria</taxon>
        <taxon>Pseudomonadati</taxon>
        <taxon>Pseudomonadota</taxon>
        <taxon>Betaproteobacteria</taxon>
        <taxon>Burkholderiales</taxon>
        <taxon>Alcaligenaceae</taxon>
    </lineage>
</organism>
<dbReference type="GO" id="GO:0006631">
    <property type="term" value="P:fatty acid metabolic process"/>
    <property type="evidence" value="ECO:0007669"/>
    <property type="project" value="TreeGrafter"/>
</dbReference>
<reference evidence="5" key="2">
    <citation type="submission" date="2020-09" db="EMBL/GenBank/DDBJ databases">
        <authorList>
            <person name="Sun Q."/>
            <person name="Kim S."/>
        </authorList>
    </citation>
    <scope>NUCLEOTIDE SEQUENCE</scope>
    <source>
        <strain evidence="5">KCTC 23732</strain>
    </source>
</reference>
<proteinExistence type="inferred from homology"/>
<feature type="domain" description="AMP-binding enzyme C-terminal" evidence="4">
    <location>
        <begin position="413"/>
        <end position="488"/>
    </location>
</feature>
<comment type="caution">
    <text evidence="5">The sequence shown here is derived from an EMBL/GenBank/DDBJ whole genome shotgun (WGS) entry which is preliminary data.</text>
</comment>
<evidence type="ECO:0000256" key="1">
    <source>
        <dbReference type="ARBA" id="ARBA00006432"/>
    </source>
</evidence>
<comment type="similarity">
    <text evidence="1">Belongs to the ATP-dependent AMP-binding enzyme family.</text>
</comment>